<name>A0ABS5Y857_9GAMM</name>
<gene>
    <name evidence="2" type="ORF">JZM24_01635</name>
</gene>
<evidence type="ECO:0000313" key="3">
    <source>
        <dbReference type="Proteomes" id="UP000811282"/>
    </source>
</evidence>
<dbReference type="InterPro" id="IPR031854">
    <property type="entry name" value="FidL-like"/>
</dbReference>
<comment type="caution">
    <text evidence="2">The sequence shown here is derived from an EMBL/GenBank/DDBJ whole genome shotgun (WGS) entry which is preliminary data.</text>
</comment>
<keyword evidence="3" id="KW-1185">Reference proteome</keyword>
<evidence type="ECO:0000313" key="2">
    <source>
        <dbReference type="EMBL" id="MBT9431184.1"/>
    </source>
</evidence>
<dbReference type="Pfam" id="PF15941">
    <property type="entry name" value="FidL_like"/>
    <property type="match status" value="1"/>
</dbReference>
<accession>A0ABS5Y857</accession>
<proteinExistence type="predicted"/>
<feature type="chain" id="PRO_5046544307" description="FidL-like membrane protein" evidence="1">
    <location>
        <begin position="24"/>
        <end position="165"/>
    </location>
</feature>
<keyword evidence="1" id="KW-0732">Signal</keyword>
<feature type="signal peptide" evidence="1">
    <location>
        <begin position="1"/>
        <end position="23"/>
    </location>
</feature>
<evidence type="ECO:0008006" key="4">
    <source>
        <dbReference type="Google" id="ProtNLM"/>
    </source>
</evidence>
<evidence type="ECO:0000256" key="1">
    <source>
        <dbReference type="SAM" id="SignalP"/>
    </source>
</evidence>
<organism evidence="2 3">
    <name type="scientific">Candidatus Sodalis endolongispinus</name>
    <dbReference type="NCBI Taxonomy" id="2812662"/>
    <lineage>
        <taxon>Bacteria</taxon>
        <taxon>Pseudomonadati</taxon>
        <taxon>Pseudomonadota</taxon>
        <taxon>Gammaproteobacteria</taxon>
        <taxon>Enterobacterales</taxon>
        <taxon>Bruguierivoracaceae</taxon>
        <taxon>Sodalis</taxon>
    </lineage>
</organism>
<dbReference type="Proteomes" id="UP000811282">
    <property type="component" value="Unassembled WGS sequence"/>
</dbReference>
<dbReference type="EMBL" id="JAFJYC010000001">
    <property type="protein sequence ID" value="MBT9431184.1"/>
    <property type="molecule type" value="Genomic_DNA"/>
</dbReference>
<protein>
    <recommendedName>
        <fullName evidence="4">FidL-like membrane protein</fullName>
    </recommendedName>
</protein>
<sequence>MKVKRLILIALAVVVVASGLLHALGADDDLFNRTPQIDCKAFTVNNLDDDNQRIRFSLNVRARLFGKGQGILYYEGYINYNGSDSYFARTVYLSHAQRVGKDAYRYQIDDVVKSPLDQTQEAVFDEFWSENTADKNVLLLSVSPLTRNSYLFSSAFSPQFTCVVQ</sequence>
<reference evidence="2 3" key="1">
    <citation type="journal article" date="2021" name="Genome Biol. Evol.">
        <title>The evolution of interdependence in a four-way mealybug symbiosis.</title>
        <authorList>
            <person name="Garber A.I."/>
            <person name="Kupper M."/>
            <person name="Laetsch D.R."/>
            <person name="Weldon S.R."/>
            <person name="Ladinsky M.S."/>
            <person name="Bjorkman P.J."/>
            <person name="McCutcheon J.P."/>
        </authorList>
    </citation>
    <scope>NUCLEOTIDE SEQUENCE [LARGE SCALE GENOMIC DNA]</scope>
    <source>
        <strain evidence="2">SOD</strain>
    </source>
</reference>
<dbReference type="RefSeq" id="WP_215668343.1">
    <property type="nucleotide sequence ID" value="NZ_JAFJYC010000001.1"/>
</dbReference>